<dbReference type="GO" id="GO:0030154">
    <property type="term" value="P:cell differentiation"/>
    <property type="evidence" value="ECO:0007669"/>
    <property type="project" value="TreeGrafter"/>
</dbReference>
<dbReference type="FunFam" id="1.10.10.10:FF:000598">
    <property type="entry name" value="forkhead box protein I1 isoform X2"/>
    <property type="match status" value="1"/>
</dbReference>
<dbReference type="EMBL" id="BK013021">
    <property type="protein sequence ID" value="DAD52849.1"/>
    <property type="molecule type" value="mRNA"/>
</dbReference>
<reference evidence="5" key="1">
    <citation type="journal article" name="Sci. Rep.">
        <title>Analysis of Fox genes in Schmidtea mediterranea reveals new families and a conserved role of Smed-foxO in controlling cell death.</title>
        <authorList>
            <person name="Pascual-Carreras E."/>
            <person name="Herrera-Ubeda C."/>
            <person name="Rossello M."/>
            <person name="Coronel-Cordoba P."/>
            <person name="Garcia-Fernandez J."/>
            <person name="Salo E."/>
            <person name="Adell T."/>
        </authorList>
    </citation>
    <scope>NUCLEOTIDE SEQUENCE</scope>
</reference>
<evidence type="ECO:0000256" key="1">
    <source>
        <dbReference type="ARBA" id="ARBA00023125"/>
    </source>
</evidence>
<dbReference type="PANTHER" id="PTHR11829:SF402">
    <property type="entry name" value="FORK HEAD DOMAIN-CONTAINING PROTEIN FD3-RELATED"/>
    <property type="match status" value="1"/>
</dbReference>
<dbReference type="GO" id="GO:0000981">
    <property type="term" value="F:DNA-binding transcription factor activity, RNA polymerase II-specific"/>
    <property type="evidence" value="ECO:0007669"/>
    <property type="project" value="TreeGrafter"/>
</dbReference>
<evidence type="ECO:0000259" key="4">
    <source>
        <dbReference type="PROSITE" id="PS50039"/>
    </source>
</evidence>
<evidence type="ECO:0000313" key="5">
    <source>
        <dbReference type="EMBL" id="DAD52849.1"/>
    </source>
</evidence>
<evidence type="ECO:0000256" key="2">
    <source>
        <dbReference type="ARBA" id="ARBA00023242"/>
    </source>
</evidence>
<dbReference type="PROSITE" id="PS50039">
    <property type="entry name" value="FORK_HEAD_3"/>
    <property type="match status" value="1"/>
</dbReference>
<organism evidence="5">
    <name type="scientific">Schmidtea mediterranea</name>
    <name type="common">Freshwater planarian flatworm</name>
    <dbReference type="NCBI Taxonomy" id="79327"/>
    <lineage>
        <taxon>Eukaryota</taxon>
        <taxon>Metazoa</taxon>
        <taxon>Spiralia</taxon>
        <taxon>Lophotrochozoa</taxon>
        <taxon>Platyhelminthes</taxon>
        <taxon>Rhabditophora</taxon>
        <taxon>Seriata</taxon>
        <taxon>Tricladida</taxon>
        <taxon>Continenticola</taxon>
        <taxon>Geoplanoidea</taxon>
        <taxon>Dugesiidae</taxon>
        <taxon>Schmidtea</taxon>
    </lineage>
</organism>
<dbReference type="InterPro" id="IPR036390">
    <property type="entry name" value="WH_DNA-bd_sf"/>
</dbReference>
<feature type="domain" description="Fork-head" evidence="4">
    <location>
        <begin position="9"/>
        <end position="103"/>
    </location>
</feature>
<dbReference type="OrthoDB" id="5402974at2759"/>
<feature type="DNA-binding region" description="Fork-head" evidence="3">
    <location>
        <begin position="9"/>
        <end position="103"/>
    </location>
</feature>
<keyword evidence="2 3" id="KW-0539">Nucleus</keyword>
<dbReference type="PRINTS" id="PR00053">
    <property type="entry name" value="FORKHEAD"/>
</dbReference>
<dbReference type="SMART" id="SM00339">
    <property type="entry name" value="FH"/>
    <property type="match status" value="1"/>
</dbReference>
<dbReference type="GO" id="GO:0009653">
    <property type="term" value="P:anatomical structure morphogenesis"/>
    <property type="evidence" value="ECO:0007669"/>
    <property type="project" value="TreeGrafter"/>
</dbReference>
<dbReference type="Pfam" id="PF00250">
    <property type="entry name" value="Forkhead"/>
    <property type="match status" value="1"/>
</dbReference>
<dbReference type="InterPro" id="IPR001766">
    <property type="entry name" value="Fork_head_dom"/>
</dbReference>
<proteinExistence type="evidence at transcript level"/>
<dbReference type="InterPro" id="IPR050211">
    <property type="entry name" value="FOX_domain-containing"/>
</dbReference>
<sequence>MKSDSKHSKPPYSYIALITMSILHSKEKRLTLNEICSFIILNFPYYRERFPSWQNSIRHNLSLNDCFVKQPREPGSSGKGNYWNLDPAAVSMFENGSFLRRRTRYKSSKQVRKNQSEEEFNKFHKTINDEKSCSSTDSKKYLEFSIEALLE</sequence>
<dbReference type="Gene3D" id="1.10.10.10">
    <property type="entry name" value="Winged helix-like DNA-binding domain superfamily/Winged helix DNA-binding domain"/>
    <property type="match status" value="1"/>
</dbReference>
<comment type="subcellular location">
    <subcellularLocation>
        <location evidence="3">Nucleus</location>
    </subcellularLocation>
</comment>
<evidence type="ECO:0000256" key="3">
    <source>
        <dbReference type="PROSITE-ProRule" id="PRU00089"/>
    </source>
</evidence>
<accession>A0A823A3X4</accession>
<dbReference type="PROSITE" id="PS00658">
    <property type="entry name" value="FORK_HEAD_2"/>
    <property type="match status" value="1"/>
</dbReference>
<keyword evidence="1 3" id="KW-0238">DNA-binding</keyword>
<dbReference type="GO" id="GO:0000978">
    <property type="term" value="F:RNA polymerase II cis-regulatory region sequence-specific DNA binding"/>
    <property type="evidence" value="ECO:0007669"/>
    <property type="project" value="TreeGrafter"/>
</dbReference>
<gene>
    <name evidence="5" type="primary">foxD3</name>
</gene>
<dbReference type="InterPro" id="IPR030456">
    <property type="entry name" value="TF_fork_head_CS_2"/>
</dbReference>
<dbReference type="GO" id="GO:0005634">
    <property type="term" value="C:nucleus"/>
    <property type="evidence" value="ECO:0007669"/>
    <property type="project" value="UniProtKB-SubCell"/>
</dbReference>
<dbReference type="AlphaFoldDB" id="A0A823A3X4"/>
<dbReference type="InterPro" id="IPR036388">
    <property type="entry name" value="WH-like_DNA-bd_sf"/>
</dbReference>
<name>A0A823A3X4_SCHMD</name>
<protein>
    <submittedName>
        <fullName evidence="5">Forkhead box D3</fullName>
    </submittedName>
</protein>
<dbReference type="PANTHER" id="PTHR11829">
    <property type="entry name" value="FORKHEAD BOX PROTEIN"/>
    <property type="match status" value="1"/>
</dbReference>
<dbReference type="SUPFAM" id="SSF46785">
    <property type="entry name" value="Winged helix' DNA-binding domain"/>
    <property type="match status" value="1"/>
</dbReference>